<keyword evidence="6" id="KW-0813">Transport</keyword>
<dbReference type="GO" id="GO:0051539">
    <property type="term" value="F:4 iron, 4 sulfur cluster binding"/>
    <property type="evidence" value="ECO:0007669"/>
    <property type="project" value="UniProtKB-UniRule"/>
</dbReference>
<evidence type="ECO:0000256" key="5">
    <source>
        <dbReference type="ARBA" id="ARBA00023014"/>
    </source>
</evidence>
<evidence type="ECO:0000256" key="3">
    <source>
        <dbReference type="ARBA" id="ARBA00022737"/>
    </source>
</evidence>
<dbReference type="InterPro" id="IPR017896">
    <property type="entry name" value="4Fe4S_Fe-S-bd"/>
</dbReference>
<dbReference type="EMBL" id="CP002683">
    <property type="protein sequence ID" value="AEH45875.1"/>
    <property type="molecule type" value="Genomic_DNA"/>
</dbReference>
<evidence type="ECO:0000256" key="1">
    <source>
        <dbReference type="ARBA" id="ARBA00022485"/>
    </source>
</evidence>
<reference evidence="9" key="1">
    <citation type="submission" date="2011-04" db="EMBL/GenBank/DDBJ databases">
        <title>The complete genome of Thermodesulfatator indicus DSM 15286.</title>
        <authorList>
            <person name="Lucas S."/>
            <person name="Copeland A."/>
            <person name="Lapidus A."/>
            <person name="Bruce D."/>
            <person name="Goodwin L."/>
            <person name="Pitluck S."/>
            <person name="Peters L."/>
            <person name="Kyrpides N."/>
            <person name="Mavromatis K."/>
            <person name="Pagani I."/>
            <person name="Ivanova N."/>
            <person name="Saunders L."/>
            <person name="Detter J.C."/>
            <person name="Tapia R."/>
            <person name="Han C."/>
            <person name="Land M."/>
            <person name="Hauser L."/>
            <person name="Markowitz V."/>
            <person name="Cheng J.-F."/>
            <person name="Hugenholtz P."/>
            <person name="Woyke T."/>
            <person name="Wu D."/>
            <person name="Spring S."/>
            <person name="Schroeder M."/>
            <person name="Brambilla E."/>
            <person name="Klenk H.-P."/>
            <person name="Eisen J.A."/>
        </authorList>
    </citation>
    <scope>NUCLEOTIDE SEQUENCE [LARGE SCALE GENOMIC DNA]</scope>
    <source>
        <strain evidence="9">DSM 15286 / JCM 11887 / CIR29812</strain>
    </source>
</reference>
<name>F8AD09_THEID</name>
<evidence type="ECO:0000313" key="8">
    <source>
        <dbReference type="EMBL" id="AEH45875.1"/>
    </source>
</evidence>
<gene>
    <name evidence="8" type="ordered locus">Thein_2024</name>
</gene>
<organism evidence="8 9">
    <name type="scientific">Thermodesulfatator indicus (strain DSM 15286 / JCM 11887 / CIR29812)</name>
    <dbReference type="NCBI Taxonomy" id="667014"/>
    <lineage>
        <taxon>Bacteria</taxon>
        <taxon>Pseudomonadati</taxon>
        <taxon>Thermodesulfobacteriota</taxon>
        <taxon>Thermodesulfobacteria</taxon>
        <taxon>Thermodesulfobacteriales</taxon>
        <taxon>Thermodesulfatatoraceae</taxon>
        <taxon>Thermodesulfatator</taxon>
    </lineage>
</organism>
<keyword evidence="6" id="KW-0249">Electron transport</keyword>
<reference evidence="8 9" key="2">
    <citation type="journal article" date="2012" name="Stand. Genomic Sci.">
        <title>Complete genome sequence of the thermophilic sulfate-reducing ocean bacterium Thermodesulfatator indicus type strain (CIR29812(T)).</title>
        <authorList>
            <person name="Anderson I."/>
            <person name="Saunders E."/>
            <person name="Lapidus A."/>
            <person name="Nolan M."/>
            <person name="Lucas S."/>
            <person name="Tice H."/>
            <person name="Del Rio T.G."/>
            <person name="Cheng J.F."/>
            <person name="Han C."/>
            <person name="Tapia R."/>
            <person name="Goodwin L.A."/>
            <person name="Pitluck S."/>
            <person name="Liolios K."/>
            <person name="Mavromatis K."/>
            <person name="Pagani I."/>
            <person name="Ivanova N."/>
            <person name="Mikhailova N."/>
            <person name="Pati A."/>
            <person name="Chen A."/>
            <person name="Palaniappan K."/>
            <person name="Land M."/>
            <person name="Hauser L."/>
            <person name="Jeffries C.D."/>
            <person name="Chang Y.J."/>
            <person name="Brambilla E.M."/>
            <person name="Rohde M."/>
            <person name="Spring S."/>
            <person name="Goker M."/>
            <person name="Detter J.C."/>
            <person name="Woyke T."/>
            <person name="Bristow J."/>
            <person name="Eisen J.A."/>
            <person name="Markowitz V."/>
            <person name="Hugenholtz P."/>
            <person name="Kyrpides N.C."/>
            <person name="Klenk H.P."/>
        </authorList>
    </citation>
    <scope>NUCLEOTIDE SEQUENCE [LARGE SCALE GENOMIC DNA]</scope>
    <source>
        <strain evidence="9">DSM 15286 / JCM 11887 / CIR29812</strain>
    </source>
</reference>
<accession>F8AD09</accession>
<keyword evidence="2 6" id="KW-0479">Metal-binding</keyword>
<dbReference type="PANTHER" id="PTHR32479">
    <property type="entry name" value="GLYCOLATE OXIDASE IRON-SULFUR SUBUNIT"/>
    <property type="match status" value="1"/>
</dbReference>
<comment type="catalytic activity">
    <reaction evidence="6">
        <text>glycolate + A = glyoxylate + AH2</text>
        <dbReference type="Rhea" id="RHEA:21264"/>
        <dbReference type="ChEBI" id="CHEBI:13193"/>
        <dbReference type="ChEBI" id="CHEBI:17499"/>
        <dbReference type="ChEBI" id="CHEBI:29805"/>
        <dbReference type="ChEBI" id="CHEBI:36655"/>
        <dbReference type="EC" id="1.1.99.14"/>
    </reaction>
</comment>
<dbReference type="InterPro" id="IPR004017">
    <property type="entry name" value="Cys_rich_dom"/>
</dbReference>
<evidence type="ECO:0000256" key="6">
    <source>
        <dbReference type="PIRNR" id="PIRNR000139"/>
    </source>
</evidence>
<comment type="cofactor">
    <cofactor evidence="6">
        <name>[4Fe-4S] cluster</name>
        <dbReference type="ChEBI" id="CHEBI:49883"/>
    </cofactor>
    <text evidence="6">Binds 2 [4Fe-4S] clusters.</text>
</comment>
<dbReference type="Proteomes" id="UP000006793">
    <property type="component" value="Chromosome"/>
</dbReference>
<comment type="function">
    <text evidence="6">Component of a complex that catalyzes the oxidation of glycolate to glyoxylate.</text>
</comment>
<dbReference type="PANTHER" id="PTHR32479:SF20">
    <property type="entry name" value="GLYCOLATE OXIDASE IRON-SULFUR SUBUNIT"/>
    <property type="match status" value="1"/>
</dbReference>
<evidence type="ECO:0000259" key="7">
    <source>
        <dbReference type="PROSITE" id="PS51379"/>
    </source>
</evidence>
<dbReference type="PROSITE" id="PS51379">
    <property type="entry name" value="4FE4S_FER_2"/>
    <property type="match status" value="1"/>
</dbReference>
<dbReference type="PaxDb" id="667014-Thein_2024"/>
<dbReference type="EC" id="1.1.99.14" evidence="6"/>
<feature type="domain" description="4Fe-4S ferredoxin-type" evidence="7">
    <location>
        <begin position="2"/>
        <end position="33"/>
    </location>
</feature>
<dbReference type="Pfam" id="PF13183">
    <property type="entry name" value="Fer4_8"/>
    <property type="match status" value="1"/>
</dbReference>
<keyword evidence="9" id="KW-1185">Reference proteome</keyword>
<keyword evidence="3" id="KW-0677">Repeat</keyword>
<dbReference type="STRING" id="667014.Thein_2024"/>
<keyword evidence="1 6" id="KW-0004">4Fe-4S</keyword>
<dbReference type="FunCoup" id="F8AD09">
    <property type="interactions" value="83"/>
</dbReference>
<evidence type="ECO:0000313" key="9">
    <source>
        <dbReference type="Proteomes" id="UP000006793"/>
    </source>
</evidence>
<dbReference type="PROSITE" id="PS00198">
    <property type="entry name" value="4FE4S_FER_1"/>
    <property type="match status" value="2"/>
</dbReference>
<comment type="catalytic activity">
    <reaction evidence="6">
        <text>(R)-lactate + A = pyruvate + AH2</text>
        <dbReference type="Rhea" id="RHEA:15089"/>
        <dbReference type="ChEBI" id="CHEBI:13193"/>
        <dbReference type="ChEBI" id="CHEBI:15361"/>
        <dbReference type="ChEBI" id="CHEBI:16004"/>
        <dbReference type="ChEBI" id="CHEBI:17499"/>
    </reaction>
</comment>
<dbReference type="GO" id="GO:0047809">
    <property type="term" value="F:D-lactate dehydrogenase activity"/>
    <property type="evidence" value="ECO:0007669"/>
    <property type="project" value="RHEA"/>
</dbReference>
<dbReference type="SUPFAM" id="SSF46548">
    <property type="entry name" value="alpha-helical ferredoxin"/>
    <property type="match status" value="1"/>
</dbReference>
<dbReference type="Pfam" id="PF02754">
    <property type="entry name" value="CCG"/>
    <property type="match status" value="2"/>
</dbReference>
<evidence type="ECO:0000256" key="2">
    <source>
        <dbReference type="ARBA" id="ARBA00022723"/>
    </source>
</evidence>
<dbReference type="HOGENOM" id="CLU_023081_0_1_0"/>
<dbReference type="RefSeq" id="WP_013908614.1">
    <property type="nucleotide sequence ID" value="NC_015681.1"/>
</dbReference>
<evidence type="ECO:0000256" key="4">
    <source>
        <dbReference type="ARBA" id="ARBA00023004"/>
    </source>
</evidence>
<dbReference type="PIRSF" id="PIRSF000139">
    <property type="entry name" value="Glc_ox_4Fe-4S"/>
    <property type="match status" value="1"/>
</dbReference>
<sequence length="409" mass="46525">MLPEEIKQKLLRCIKCGNCMAVCPVFYAELKESAVARGKIFLSNLFLEKDEIDNKTLDIIYNCLICLSCVEVCPSNVGFGKTAIAIRHLISERKSFPLIKKGMFFGLKNPGLLKTGLKLLNKFTPLFFDEKEQVLTSKLKKDAFMPKFPSKDLRSMASNFIKKHSQDYLFFTGCSLNFFYPSIGEAVLKIFEINGIDIVLPEEHICCGTPMMVHGELKTAKELAMKNLELFEKYNPKHIVTACASCTNTLKNEYLFLFKDDSEKLKLAEKWSKKIIEFSQFLSSNQNLKEFSKKLSYKVTYHDPCHLKKGLKIYQEPRKILNQIRGISFIEMENADFCCGNGGSYYLFYPDVSFKILEKKVSSIENSGANIVVTTCPACILQLSEGTIKFNKTYKVKHLAEIVLEAYGS</sequence>
<dbReference type="InParanoid" id="F8AD09"/>
<dbReference type="AlphaFoldDB" id="F8AD09"/>
<dbReference type="GO" id="GO:0046872">
    <property type="term" value="F:metal ion binding"/>
    <property type="evidence" value="ECO:0007669"/>
    <property type="project" value="UniProtKB-UniRule"/>
</dbReference>
<dbReference type="Gene3D" id="1.10.1060.10">
    <property type="entry name" value="Alpha-helical ferredoxin"/>
    <property type="match status" value="1"/>
</dbReference>
<dbReference type="InterPro" id="IPR012257">
    <property type="entry name" value="Glc_ox_4Fe-4S"/>
</dbReference>
<dbReference type="eggNOG" id="COG0247">
    <property type="taxonomic scope" value="Bacteria"/>
</dbReference>
<proteinExistence type="predicted"/>
<dbReference type="GO" id="GO:0019154">
    <property type="term" value="F:glycolate dehydrogenase activity"/>
    <property type="evidence" value="ECO:0007669"/>
    <property type="project" value="UniProtKB-EC"/>
</dbReference>
<dbReference type="InterPro" id="IPR009051">
    <property type="entry name" value="Helical_ferredxn"/>
</dbReference>
<dbReference type="KEGG" id="tid:Thein_2024"/>
<protein>
    <recommendedName>
        <fullName evidence="6">Glycolate oxidase iron-sulfur subunit</fullName>
        <ecNumber evidence="6">1.1.99.14</ecNumber>
    </recommendedName>
</protein>
<dbReference type="OrthoDB" id="5289041at2"/>
<keyword evidence="8" id="KW-0560">Oxidoreductase</keyword>
<keyword evidence="5 6" id="KW-0411">Iron-sulfur</keyword>
<keyword evidence="4 6" id="KW-0408">Iron</keyword>
<dbReference type="InterPro" id="IPR017900">
    <property type="entry name" value="4Fe4S_Fe_S_CS"/>
</dbReference>